<evidence type="ECO:0000256" key="2">
    <source>
        <dbReference type="ARBA" id="ARBA00022729"/>
    </source>
</evidence>
<comment type="caution">
    <text evidence="4">The sequence shown here is derived from an EMBL/GenBank/DDBJ whole genome shotgun (WGS) entry which is preliminary data.</text>
</comment>
<reference evidence="4 5" key="1">
    <citation type="journal article" date="2021" name="bioRxiv">
        <title>Unique metabolic strategies in Hadean analogues reveal hints for primordial physiology.</title>
        <authorList>
            <person name="Nobu M.K."/>
            <person name="Nakai R."/>
            <person name="Tamazawa S."/>
            <person name="Mori H."/>
            <person name="Toyoda A."/>
            <person name="Ijiri A."/>
            <person name="Suzuki S."/>
            <person name="Kurokawa K."/>
            <person name="Kamagata Y."/>
            <person name="Tamaki H."/>
        </authorList>
    </citation>
    <scope>NUCLEOTIDE SEQUENCE [LARGE SCALE GENOMIC DNA]</scope>
    <source>
        <strain evidence="4">BS525</strain>
    </source>
</reference>
<dbReference type="EMBL" id="QLTW01000319">
    <property type="protein sequence ID" value="MBT9146107.1"/>
    <property type="molecule type" value="Genomic_DNA"/>
</dbReference>
<dbReference type="Pfam" id="PF03938">
    <property type="entry name" value="OmpH"/>
    <property type="match status" value="1"/>
</dbReference>
<dbReference type="PANTHER" id="PTHR35089">
    <property type="entry name" value="CHAPERONE PROTEIN SKP"/>
    <property type="match status" value="1"/>
</dbReference>
<evidence type="ECO:0000313" key="4">
    <source>
        <dbReference type="EMBL" id="MBT9146107.1"/>
    </source>
</evidence>
<dbReference type="GO" id="GO:0051082">
    <property type="term" value="F:unfolded protein binding"/>
    <property type="evidence" value="ECO:0007669"/>
    <property type="project" value="InterPro"/>
</dbReference>
<accession>A0A9E2BJ46</accession>
<evidence type="ECO:0008006" key="6">
    <source>
        <dbReference type="Google" id="ProtNLM"/>
    </source>
</evidence>
<dbReference type="AlphaFoldDB" id="A0A9E2BJ46"/>
<dbReference type="SUPFAM" id="SSF111384">
    <property type="entry name" value="OmpH-like"/>
    <property type="match status" value="1"/>
</dbReference>
<evidence type="ECO:0000256" key="1">
    <source>
        <dbReference type="ARBA" id="ARBA00009091"/>
    </source>
</evidence>
<gene>
    <name evidence="4" type="ORF">DDT42_01987</name>
</gene>
<organism evidence="4 5">
    <name type="scientific">Psychracetigena formicireducens</name>
    <dbReference type="NCBI Taxonomy" id="2986056"/>
    <lineage>
        <taxon>Bacteria</taxon>
        <taxon>Bacillati</taxon>
        <taxon>Candidatus Lithacetigenota</taxon>
        <taxon>Candidatus Psychracetigena</taxon>
    </lineage>
</organism>
<feature type="region of interest" description="Disordered" evidence="3">
    <location>
        <begin position="185"/>
        <end position="218"/>
    </location>
</feature>
<feature type="compositionally biased region" description="Basic and acidic residues" evidence="3">
    <location>
        <begin position="185"/>
        <end position="199"/>
    </location>
</feature>
<dbReference type="SMART" id="SM00935">
    <property type="entry name" value="OmpH"/>
    <property type="match status" value="1"/>
</dbReference>
<dbReference type="InterPro" id="IPR024930">
    <property type="entry name" value="Skp_dom_sf"/>
</dbReference>
<sequence>MIFINLRKFLKNSLSILLLVLGMAGFSVFTANAQKIGYIDSKFILSKMPEFKQAETEIAKASGEWQKEVETLFAEVDKLRKEFQAEEILLTEEMRKERLMVISDKDKKAKERQKKVFGFEGLLFLKRQELVQPVQDKLFTAIEKVSKSKKVAIMFDKSGEPFMLFTDPKHDYTDYVLESLGLGDKNDVIDNKRNPDAPKEAAPTTNAGGGPAPAAGSK</sequence>
<evidence type="ECO:0000256" key="3">
    <source>
        <dbReference type="SAM" id="MobiDB-lite"/>
    </source>
</evidence>
<dbReference type="PANTHER" id="PTHR35089:SF1">
    <property type="entry name" value="CHAPERONE PROTEIN SKP"/>
    <property type="match status" value="1"/>
</dbReference>
<proteinExistence type="inferred from homology"/>
<dbReference type="Gene3D" id="3.30.910.20">
    <property type="entry name" value="Skp domain"/>
    <property type="match status" value="1"/>
</dbReference>
<dbReference type="Proteomes" id="UP000811545">
    <property type="component" value="Unassembled WGS sequence"/>
</dbReference>
<dbReference type="GO" id="GO:0050821">
    <property type="term" value="P:protein stabilization"/>
    <property type="evidence" value="ECO:0007669"/>
    <property type="project" value="TreeGrafter"/>
</dbReference>
<dbReference type="InterPro" id="IPR005632">
    <property type="entry name" value="Chaperone_Skp"/>
</dbReference>
<protein>
    <recommendedName>
        <fullName evidence="6">OmpH family outer membrane protein</fullName>
    </recommendedName>
</protein>
<keyword evidence="2" id="KW-0732">Signal</keyword>
<dbReference type="GO" id="GO:0005829">
    <property type="term" value="C:cytosol"/>
    <property type="evidence" value="ECO:0007669"/>
    <property type="project" value="TreeGrafter"/>
</dbReference>
<name>A0A9E2BJ46_PSYF1</name>
<evidence type="ECO:0000313" key="5">
    <source>
        <dbReference type="Proteomes" id="UP000811545"/>
    </source>
</evidence>
<comment type="similarity">
    <text evidence="1">Belongs to the Skp family.</text>
</comment>
<feature type="compositionally biased region" description="Low complexity" evidence="3">
    <location>
        <begin position="201"/>
        <end position="218"/>
    </location>
</feature>